<evidence type="ECO:0000256" key="1">
    <source>
        <dbReference type="SAM" id="MobiDB-lite"/>
    </source>
</evidence>
<name>A0A8W8ILP3_MAGGI</name>
<reference evidence="2" key="1">
    <citation type="submission" date="2022-08" db="UniProtKB">
        <authorList>
            <consortium name="EnsemblMetazoa"/>
        </authorList>
    </citation>
    <scope>IDENTIFICATION</scope>
    <source>
        <strain evidence="2">05x7-T-G4-1.051#20</strain>
    </source>
</reference>
<dbReference type="Proteomes" id="UP000005408">
    <property type="component" value="Unassembled WGS sequence"/>
</dbReference>
<evidence type="ECO:0000313" key="2">
    <source>
        <dbReference type="EnsemblMetazoa" id="G14874.1:cds"/>
    </source>
</evidence>
<dbReference type="EnsemblMetazoa" id="G14874.1">
    <property type="protein sequence ID" value="G14874.1:cds"/>
    <property type="gene ID" value="G14874"/>
</dbReference>
<feature type="region of interest" description="Disordered" evidence="1">
    <location>
        <begin position="95"/>
        <end position="130"/>
    </location>
</feature>
<protein>
    <submittedName>
        <fullName evidence="2">Uncharacterized protein</fullName>
    </submittedName>
</protein>
<evidence type="ECO:0000313" key="3">
    <source>
        <dbReference type="Proteomes" id="UP000005408"/>
    </source>
</evidence>
<sequence>MIGTENFEEEMIVTLEIVLLLVKTETLETEELHLEKTVGDLIVIGRVSLIDLHPEKKETGVEVVDGKTDGEEVVVVVVVKNAVGVMHGKTGVRRMEEMKEEEGPGEEAELETPRERKRDGAGEMTEDQQEGALQFEGALDVLLLENLRKRKMMVGLQCVIEQTDKPRLFIGGG</sequence>
<proteinExistence type="predicted"/>
<dbReference type="AlphaFoldDB" id="A0A8W8ILP3"/>
<feature type="compositionally biased region" description="Acidic residues" evidence="1">
    <location>
        <begin position="98"/>
        <end position="110"/>
    </location>
</feature>
<accession>A0A8W8ILP3</accession>
<keyword evidence="3" id="KW-1185">Reference proteome</keyword>
<organism evidence="2 3">
    <name type="scientific">Magallana gigas</name>
    <name type="common">Pacific oyster</name>
    <name type="synonym">Crassostrea gigas</name>
    <dbReference type="NCBI Taxonomy" id="29159"/>
    <lineage>
        <taxon>Eukaryota</taxon>
        <taxon>Metazoa</taxon>
        <taxon>Spiralia</taxon>
        <taxon>Lophotrochozoa</taxon>
        <taxon>Mollusca</taxon>
        <taxon>Bivalvia</taxon>
        <taxon>Autobranchia</taxon>
        <taxon>Pteriomorphia</taxon>
        <taxon>Ostreida</taxon>
        <taxon>Ostreoidea</taxon>
        <taxon>Ostreidae</taxon>
        <taxon>Magallana</taxon>
    </lineage>
</organism>
<feature type="compositionally biased region" description="Basic and acidic residues" evidence="1">
    <location>
        <begin position="111"/>
        <end position="121"/>
    </location>
</feature>